<dbReference type="AlphaFoldDB" id="A0A3N0VW36"/>
<sequence length="977" mass="103938">MKKIFTSFFFLSLLGTANAQWSPAAFKGEKVREGAEMTSHYTLDLTMLRAQLANAPEMGNNAKPVEISLPTLGGKVEKFAVYSFPVVVKELADQYQLGSYVGVGIDDPSKYLRFSTSPIDFQSMIIKDGVYQFIDPADNSKTIYSVHPKTIDTGSQGFLCSMNEDVLSKEQIAKLFNSTKSKSFSNNPTDFSKSSDKKYRTMRLALSVTGEYTTYFGGVSGALVAMNNTMTRVNGVFEKDLAIHLNMQNFPVLVYADPNNDPYSPASSMGNWNVELQANLTNTIGSSSYDIGHLFGRSGGGGNAGCIGCVCVDPVSPTSKAKGSGYTSPANAIPQGDSFDIDYVAHEMGHQLGANHTFSHNVEGSGVNMEPGSGSTIMGYAGITSANVQLNSDPYFHVASIIQIQNNMTSKTCDVETAVANNPPVISALNNYMIPKGTAFVLTGNATDPEGNPMTYTWEQFDTALTAVTAINGNNTLGPLFRSILPTTSPTRYFPKLATVLAGNLSSTADWEATPLKPRSANFVLTVRDNNPNVFQQQTNSALQHIDVGNEGPFKVTSTTVYNNTPGAITWDVVGTNGGSYNTQNVKIDYTTDNGVNWTVITPSTPNDGAEPYSFSSLSAGTNVKIRVSAIGNVFYAIGSATVSATPGACSAAAATGVAVTGITMTSVNVTWTALQGATYSLRYRKTGAATWTTVSVPTNSYQLTGLEEGTSYEVQVANVCGSTLGAYSASVNFNTLLYAFCTNSAGSAADEYISNVSVTPTGSAAISNPSGASTYTNYTTDLSKLITLTQGSTNNSISVTKAWTSSLYAEGVTAWIDFNRDGNFSDTEMIFTSSPNTTTPVSGTFSVPATAYAGGKNVIMRVMLTYGAQADNGCEVYPYGEIEDYPVLIQQVLGTNDIIKNNDGIQIYPNPATDVLNVTKVSDKASYKIYGTTGQLVGSGNVNSGKINVSALVKGGYIITIEEKGKDVFTSKFIKK</sequence>
<evidence type="ECO:0000313" key="6">
    <source>
        <dbReference type="EMBL" id="TDX90717.1"/>
    </source>
</evidence>
<dbReference type="SMART" id="SM00060">
    <property type="entry name" value="FN3"/>
    <property type="match status" value="2"/>
</dbReference>
<evidence type="ECO:0000313" key="8">
    <source>
        <dbReference type="Proteomes" id="UP000295709"/>
    </source>
</evidence>
<dbReference type="NCBIfam" id="TIGR04183">
    <property type="entry name" value="Por_Secre_tail"/>
    <property type="match status" value="1"/>
</dbReference>
<feature type="domain" description="Fibronectin type-III" evidence="4">
    <location>
        <begin position="654"/>
        <end position="739"/>
    </location>
</feature>
<keyword evidence="2" id="KW-0677">Repeat</keyword>
<dbReference type="GO" id="GO:0008237">
    <property type="term" value="F:metallopeptidase activity"/>
    <property type="evidence" value="ECO:0007669"/>
    <property type="project" value="InterPro"/>
</dbReference>
<dbReference type="CDD" id="cd00063">
    <property type="entry name" value="FN3"/>
    <property type="match status" value="1"/>
</dbReference>
<dbReference type="Proteomes" id="UP000295709">
    <property type="component" value="Unassembled WGS sequence"/>
</dbReference>
<dbReference type="OrthoDB" id="9792152at2"/>
<dbReference type="SUPFAM" id="SSF49265">
    <property type="entry name" value="Fibronectin type III"/>
    <property type="match status" value="1"/>
</dbReference>
<accession>A0A3N0VW36</accession>
<feature type="signal peptide" evidence="3">
    <location>
        <begin position="1"/>
        <end position="19"/>
    </location>
</feature>
<dbReference type="EMBL" id="RJTX01000003">
    <property type="protein sequence ID" value="ROH96710.1"/>
    <property type="molecule type" value="Genomic_DNA"/>
</dbReference>
<keyword evidence="1 3" id="KW-0732">Signal</keyword>
<evidence type="ECO:0000259" key="4">
    <source>
        <dbReference type="PROSITE" id="PS50853"/>
    </source>
</evidence>
<evidence type="ECO:0000256" key="3">
    <source>
        <dbReference type="SAM" id="SignalP"/>
    </source>
</evidence>
<dbReference type="InterPro" id="IPR026444">
    <property type="entry name" value="Secre_tail"/>
</dbReference>
<dbReference type="PANTHER" id="PTHR46708:SF2">
    <property type="entry name" value="FIBRONECTIN TYPE-III DOMAIN-CONTAINING PROTEIN"/>
    <property type="match status" value="1"/>
</dbReference>
<comment type="caution">
    <text evidence="5">The sequence shown here is derived from an EMBL/GenBank/DDBJ whole genome shotgun (WGS) entry which is preliminary data.</text>
</comment>
<dbReference type="InterPro" id="IPR024079">
    <property type="entry name" value="MetalloPept_cat_dom_sf"/>
</dbReference>
<dbReference type="EMBL" id="SOQW01000004">
    <property type="protein sequence ID" value="TDX90717.1"/>
    <property type="molecule type" value="Genomic_DNA"/>
</dbReference>
<keyword evidence="8" id="KW-1185">Reference proteome</keyword>
<dbReference type="Pfam" id="PF18962">
    <property type="entry name" value="Por_Secre_tail"/>
    <property type="match status" value="1"/>
</dbReference>
<dbReference type="Gene3D" id="3.40.390.10">
    <property type="entry name" value="Collagenase (Catalytic Domain)"/>
    <property type="match status" value="1"/>
</dbReference>
<dbReference type="PANTHER" id="PTHR46708">
    <property type="entry name" value="TENASCIN"/>
    <property type="match status" value="1"/>
</dbReference>
<dbReference type="Pfam" id="PF00041">
    <property type="entry name" value="fn3"/>
    <property type="match status" value="1"/>
</dbReference>
<evidence type="ECO:0000256" key="2">
    <source>
        <dbReference type="ARBA" id="ARBA00022737"/>
    </source>
</evidence>
<dbReference type="InterPro" id="IPR050991">
    <property type="entry name" value="ECM_Regulatory_Proteins"/>
</dbReference>
<dbReference type="SUPFAM" id="SSF55486">
    <property type="entry name" value="Metalloproteases ('zincins'), catalytic domain"/>
    <property type="match status" value="1"/>
</dbReference>
<evidence type="ECO:0000313" key="5">
    <source>
        <dbReference type="EMBL" id="ROH96710.1"/>
    </source>
</evidence>
<gene>
    <name evidence="6" type="ORF">BCF50_3284</name>
    <name evidence="5" type="ORF">EGI05_12680</name>
</gene>
<name>A0A3N0VW36_9FLAO</name>
<dbReference type="Gene3D" id="2.60.40.10">
    <property type="entry name" value="Immunoglobulins"/>
    <property type="match status" value="2"/>
</dbReference>
<dbReference type="Pfam" id="PF13583">
    <property type="entry name" value="Reprolysin_4"/>
    <property type="match status" value="1"/>
</dbReference>
<protein>
    <submittedName>
        <fullName evidence="6">Secreted protein (Por secretion system target)</fullName>
    </submittedName>
    <submittedName>
        <fullName evidence="5">T9SS C-terminal target domain-containing protein</fullName>
    </submittedName>
</protein>
<evidence type="ECO:0000313" key="7">
    <source>
        <dbReference type="Proteomes" id="UP000269375"/>
    </source>
</evidence>
<dbReference type="InterPro" id="IPR036116">
    <property type="entry name" value="FN3_sf"/>
</dbReference>
<reference evidence="7" key="1">
    <citation type="submission" date="2018-11" db="EMBL/GenBank/DDBJ databases">
        <title>Proposal to divide the Flavobacteriaceae and reorganize its genera based on Amino Acid Identity values calculated from whole genome sequences.</title>
        <authorList>
            <person name="Nicholson A.C."/>
            <person name="Gulvik C.A."/>
            <person name="Whitney A.M."/>
            <person name="Humrighouse B.W."/>
            <person name="Bell M."/>
            <person name="Holmes B."/>
            <person name="Steigerwalt A."/>
            <person name="Villarma A."/>
            <person name="Sheth M."/>
            <person name="Batra D."/>
            <person name="Pryor J."/>
            <person name="Bernardet J.-F."/>
            <person name="Hugo C."/>
            <person name="Kampfer P."/>
            <person name="Newman J."/>
            <person name="Mcquiston J.R."/>
        </authorList>
    </citation>
    <scope>NUCLEOTIDE SEQUENCE [LARGE SCALE GENOMIC DNA]</scope>
    <source>
        <strain evidence="7">DSM 15235</strain>
    </source>
</reference>
<proteinExistence type="predicted"/>
<dbReference type="InterPro" id="IPR045474">
    <property type="entry name" value="GEVED"/>
</dbReference>
<dbReference type="PROSITE" id="PS50853">
    <property type="entry name" value="FN3"/>
    <property type="match status" value="1"/>
</dbReference>
<dbReference type="Proteomes" id="UP000269375">
    <property type="component" value="Unassembled WGS sequence"/>
</dbReference>
<organism evidence="5 7">
    <name type="scientific">Chryseobacterium daecheongense</name>
    <dbReference type="NCBI Taxonomy" id="192389"/>
    <lineage>
        <taxon>Bacteria</taxon>
        <taxon>Pseudomonadati</taxon>
        <taxon>Bacteroidota</taxon>
        <taxon>Flavobacteriia</taxon>
        <taxon>Flavobacteriales</taxon>
        <taxon>Weeksellaceae</taxon>
        <taxon>Chryseobacterium group</taxon>
        <taxon>Chryseobacterium</taxon>
    </lineage>
</organism>
<dbReference type="Pfam" id="PF20009">
    <property type="entry name" value="GEVED"/>
    <property type="match status" value="1"/>
</dbReference>
<dbReference type="InterPro" id="IPR013783">
    <property type="entry name" value="Ig-like_fold"/>
</dbReference>
<reference evidence="6 8" key="2">
    <citation type="submission" date="2019-03" db="EMBL/GenBank/DDBJ databases">
        <title>Genomic Encyclopedia of Archaeal and Bacterial Type Strains, Phase II (KMG-II): from individual species to whole genera.</title>
        <authorList>
            <person name="Goeker M."/>
        </authorList>
    </citation>
    <scope>NUCLEOTIDE SEQUENCE [LARGE SCALE GENOMIC DNA]</scope>
    <source>
        <strain evidence="6 8">DSM 15235</strain>
    </source>
</reference>
<dbReference type="InterPro" id="IPR003961">
    <property type="entry name" value="FN3_dom"/>
</dbReference>
<feature type="chain" id="PRO_5018088296" evidence="3">
    <location>
        <begin position="20"/>
        <end position="977"/>
    </location>
</feature>
<evidence type="ECO:0000256" key="1">
    <source>
        <dbReference type="ARBA" id="ARBA00022729"/>
    </source>
</evidence>
<dbReference type="RefSeq" id="WP_123263423.1">
    <property type="nucleotide sequence ID" value="NZ_RJTX01000003.1"/>
</dbReference>